<evidence type="ECO:0000313" key="10">
    <source>
        <dbReference type="Proteomes" id="UP000694845"/>
    </source>
</evidence>
<dbReference type="GO" id="GO:0008270">
    <property type="term" value="F:zinc ion binding"/>
    <property type="evidence" value="ECO:0007669"/>
    <property type="project" value="UniProtKB-KW"/>
</dbReference>
<keyword evidence="10" id="KW-1185">Reference proteome</keyword>
<feature type="region of interest" description="Disordered" evidence="8">
    <location>
        <begin position="1"/>
        <end position="84"/>
    </location>
</feature>
<dbReference type="GO" id="GO:0000978">
    <property type="term" value="F:RNA polymerase II cis-regulatory region sequence-specific DNA binding"/>
    <property type="evidence" value="ECO:0007669"/>
    <property type="project" value="TreeGrafter"/>
</dbReference>
<feature type="compositionally biased region" description="Polar residues" evidence="8">
    <location>
        <begin position="139"/>
        <end position="149"/>
    </location>
</feature>
<dbReference type="RefSeq" id="XP_022088543.1">
    <property type="nucleotide sequence ID" value="XM_022232851.1"/>
</dbReference>
<feature type="compositionally biased region" description="Low complexity" evidence="8">
    <location>
        <begin position="608"/>
        <end position="620"/>
    </location>
</feature>
<protein>
    <submittedName>
        <fullName evidence="11">Uncharacterized protein LOC110978118 isoform X1</fullName>
    </submittedName>
</protein>
<dbReference type="PROSITE" id="PS50157">
    <property type="entry name" value="ZINC_FINGER_C2H2_2"/>
    <property type="match status" value="4"/>
</dbReference>
<reference evidence="11" key="1">
    <citation type="submission" date="2025-08" db="UniProtKB">
        <authorList>
            <consortium name="RefSeq"/>
        </authorList>
    </citation>
    <scope>IDENTIFICATION</scope>
</reference>
<evidence type="ECO:0000256" key="7">
    <source>
        <dbReference type="PROSITE-ProRule" id="PRU00042"/>
    </source>
</evidence>
<gene>
    <name evidence="11" type="primary">LOC110978118</name>
</gene>
<feature type="domain" description="C2H2-type" evidence="9">
    <location>
        <begin position="1022"/>
        <end position="1050"/>
    </location>
</feature>
<feature type="compositionally biased region" description="Low complexity" evidence="8">
    <location>
        <begin position="1087"/>
        <end position="1103"/>
    </location>
</feature>
<feature type="compositionally biased region" description="Low complexity" evidence="8">
    <location>
        <begin position="848"/>
        <end position="869"/>
    </location>
</feature>
<evidence type="ECO:0000256" key="6">
    <source>
        <dbReference type="ARBA" id="ARBA00023242"/>
    </source>
</evidence>
<evidence type="ECO:0000256" key="4">
    <source>
        <dbReference type="ARBA" id="ARBA00022771"/>
    </source>
</evidence>
<dbReference type="GeneID" id="110978118"/>
<accession>A0A8B7Y5S3</accession>
<feature type="compositionally biased region" description="Basic and acidic residues" evidence="8">
    <location>
        <begin position="219"/>
        <end position="232"/>
    </location>
</feature>
<feature type="compositionally biased region" description="Low complexity" evidence="8">
    <location>
        <begin position="1"/>
        <end position="16"/>
    </location>
</feature>
<keyword evidence="4 7" id="KW-0863">Zinc-finger</keyword>
<organism evidence="10 11">
    <name type="scientific">Acanthaster planci</name>
    <name type="common">Crown-of-thorns starfish</name>
    <dbReference type="NCBI Taxonomy" id="133434"/>
    <lineage>
        <taxon>Eukaryota</taxon>
        <taxon>Metazoa</taxon>
        <taxon>Echinodermata</taxon>
        <taxon>Eleutherozoa</taxon>
        <taxon>Asterozoa</taxon>
        <taxon>Asteroidea</taxon>
        <taxon>Valvatacea</taxon>
        <taxon>Valvatida</taxon>
        <taxon>Acanthasteridae</taxon>
        <taxon>Acanthaster</taxon>
    </lineage>
</organism>
<dbReference type="SUPFAM" id="SSF57667">
    <property type="entry name" value="beta-beta-alpha zinc fingers"/>
    <property type="match status" value="2"/>
</dbReference>
<feature type="region of interest" description="Disordered" evidence="8">
    <location>
        <begin position="405"/>
        <end position="637"/>
    </location>
</feature>
<feature type="compositionally biased region" description="Low complexity" evidence="8">
    <location>
        <begin position="546"/>
        <end position="558"/>
    </location>
</feature>
<dbReference type="AlphaFoldDB" id="A0A8B7Y5S3"/>
<feature type="region of interest" description="Disordered" evidence="8">
    <location>
        <begin position="1066"/>
        <end position="1119"/>
    </location>
</feature>
<dbReference type="PANTHER" id="PTHR10032">
    <property type="entry name" value="ZINC FINGER PROTEIN WITH KRAB AND SCAN DOMAINS"/>
    <property type="match status" value="1"/>
</dbReference>
<dbReference type="GO" id="GO:0005634">
    <property type="term" value="C:nucleus"/>
    <property type="evidence" value="ECO:0007669"/>
    <property type="project" value="UniProtKB-SubCell"/>
</dbReference>
<feature type="compositionally biased region" description="Polar residues" evidence="8">
    <location>
        <begin position="173"/>
        <end position="187"/>
    </location>
</feature>
<evidence type="ECO:0000256" key="1">
    <source>
        <dbReference type="ARBA" id="ARBA00004123"/>
    </source>
</evidence>
<feature type="region of interest" description="Disordered" evidence="8">
    <location>
        <begin position="742"/>
        <end position="769"/>
    </location>
</feature>
<feature type="domain" description="C2H2-type" evidence="9">
    <location>
        <begin position="927"/>
        <end position="954"/>
    </location>
</feature>
<evidence type="ECO:0000259" key="9">
    <source>
        <dbReference type="PROSITE" id="PS50157"/>
    </source>
</evidence>
<feature type="region of interest" description="Disordered" evidence="8">
    <location>
        <begin position="846"/>
        <end position="917"/>
    </location>
</feature>
<dbReference type="Proteomes" id="UP000694845">
    <property type="component" value="Unplaced"/>
</dbReference>
<dbReference type="FunFam" id="3.30.160.60:FF:000112">
    <property type="entry name" value="Mds1 and evi1 complex locus protein"/>
    <property type="match status" value="1"/>
</dbReference>
<dbReference type="PROSITE" id="PS00028">
    <property type="entry name" value="ZINC_FINGER_C2H2_1"/>
    <property type="match status" value="3"/>
</dbReference>
<dbReference type="KEGG" id="aplc:110978118"/>
<keyword evidence="3" id="KW-0677">Repeat</keyword>
<dbReference type="GO" id="GO:0000981">
    <property type="term" value="F:DNA-binding transcription factor activity, RNA polymerase II-specific"/>
    <property type="evidence" value="ECO:0007669"/>
    <property type="project" value="TreeGrafter"/>
</dbReference>
<dbReference type="InterPro" id="IPR036236">
    <property type="entry name" value="Znf_C2H2_sf"/>
</dbReference>
<proteinExistence type="predicted"/>
<keyword evidence="5" id="KW-0862">Zinc</keyword>
<evidence type="ECO:0000256" key="5">
    <source>
        <dbReference type="ARBA" id="ARBA00022833"/>
    </source>
</evidence>
<keyword evidence="6" id="KW-0539">Nucleus</keyword>
<feature type="domain" description="C2H2-type" evidence="9">
    <location>
        <begin position="955"/>
        <end position="982"/>
    </location>
</feature>
<dbReference type="Pfam" id="PF00096">
    <property type="entry name" value="zf-C2H2"/>
    <property type="match status" value="2"/>
</dbReference>
<dbReference type="OMA" id="GVSEWYR"/>
<dbReference type="GO" id="GO:0009913">
    <property type="term" value="P:epidermal cell differentiation"/>
    <property type="evidence" value="ECO:0007669"/>
    <property type="project" value="TreeGrafter"/>
</dbReference>
<feature type="compositionally biased region" description="Basic and acidic residues" evidence="8">
    <location>
        <begin position="534"/>
        <end position="545"/>
    </location>
</feature>
<dbReference type="OrthoDB" id="6508643at2759"/>
<dbReference type="Gene3D" id="3.30.160.60">
    <property type="entry name" value="Classic Zinc Finger"/>
    <property type="match status" value="3"/>
</dbReference>
<feature type="compositionally biased region" description="Polar residues" evidence="8">
    <location>
        <begin position="482"/>
        <end position="492"/>
    </location>
</feature>
<dbReference type="InterPro" id="IPR013087">
    <property type="entry name" value="Znf_C2H2_type"/>
</dbReference>
<dbReference type="SMART" id="SM00355">
    <property type="entry name" value="ZnF_C2H2"/>
    <property type="match status" value="4"/>
</dbReference>
<evidence type="ECO:0000256" key="3">
    <source>
        <dbReference type="ARBA" id="ARBA00022737"/>
    </source>
</evidence>
<feature type="region of interest" description="Disordered" evidence="8">
    <location>
        <begin position="104"/>
        <end position="294"/>
    </location>
</feature>
<feature type="domain" description="C2H2-type" evidence="9">
    <location>
        <begin position="983"/>
        <end position="1006"/>
    </location>
</feature>
<dbReference type="InterPro" id="IPR027756">
    <property type="entry name" value="Ovo-like"/>
</dbReference>
<keyword evidence="2" id="KW-0479">Metal-binding</keyword>
<dbReference type="FunFam" id="3.30.160.60:FF:000452">
    <property type="entry name" value="Transcription factor Ovo-like 2"/>
    <property type="match status" value="1"/>
</dbReference>
<sequence>MPASSTATLSPPSNNPAATGPCWDGPGPSSRDPESPASSGMPDLDRMNIVKGIHKHNERLDRAQHTTPSKGDPPCHRLQPCGAPSSGLELLTGVSEWYRLHWQNGAGSSRGGFKGREGRPTPNLPGLESFCRPWMQDSRGVQGSISPRENVSAFPLQPAPLSRQEAPDLTATPRVSSPPGNCQSSTWNKEDVLGGVDSSSSGHSKENTIAGTYPLHPASADHRAPRSPEKSRPWKSHQIQSRFEVTEGAPSLWHGDIQRQASSSDEDTLDTNTGKKCKRDVTRGEVGGHCSHDTGVQTRRPISLVVKINKKDLRITNSDDRPTSLSSFNSATKNTCASSTLGQNVESSNGALKGKASPTSHLNSRAFINSALSNIAFVNSSLSATNTSARMQDLSGNAETFMEARNVTISKDRDMRTGAARRLPTGNDKTENDQPNNDQKHQRQNGAGIARLPTGGNSGAHGLASIPTEHLPPRKRHKRASISLSLATNGNPSCGEHPANSESASEGSRAIPIRGGRNVSEKLVQPSPEASPRPVEKPCKNDESQRSQSGESDSSVVRSGREFAGNGAGGGDSPQVCREGEKCAEMAPETTAQSGRVPSTDLSEETSELSPFTPTPSSSSRATPDVAASLSNQPQSTQCEQYTHLFMHGGMVDTRPFDQELPQPPPIYGHLPAPSYTAKGPINDTPPPIGPLAPPLDLYQHPQPFPLPPYPHHRFVYDPRLTMMPPPTYTTNSLMTPYPCHGDVSSQHGGAHTHPSRGGAYSPLPYQHTHPVGHPLEAYPMSRVHPPQCYAFSPYTSPPLPPSNPSQSGDGLLQPLTTVPCPALHHSTYTAPVHHPSPYTLPVNSAVAASQPTPTTADTTLTTDSAMNQPQPPQPRNRAMNPPSTQAPVPSRPGQPETHFAPLKRAPGRSRNSNHLSSGVTLGETSFLCEVCNKVFPLQRLLNRHMKCHSATKRYNCAFCSKGFNDTFDLKRHVRTHTGVRPYKCEHCSKAFTQRCSLESHLSKVHRLLHDYNFKQRRSKVFVCEECGATTEQAEEHYAHIRDAHPNSAELLKFQDKLQFQKLLRRGEGATSPDDVGQPDRVSLAEPPTTCGSSAPPGPTTSSVVAENGMPDTTPVKSQ</sequence>
<evidence type="ECO:0000256" key="2">
    <source>
        <dbReference type="ARBA" id="ARBA00022723"/>
    </source>
</evidence>
<evidence type="ECO:0000256" key="8">
    <source>
        <dbReference type="SAM" id="MobiDB-lite"/>
    </source>
</evidence>
<dbReference type="PANTHER" id="PTHR10032:SF271">
    <property type="entry name" value="RH12261P-RELATED"/>
    <property type="match status" value="1"/>
</dbReference>
<feature type="region of interest" description="Disordered" evidence="8">
    <location>
        <begin position="795"/>
        <end position="817"/>
    </location>
</feature>
<comment type="subcellular location">
    <subcellularLocation>
        <location evidence="1">Nucleus</location>
    </subcellularLocation>
</comment>
<name>A0A8B7Y5S3_ACAPL</name>
<evidence type="ECO:0000313" key="11">
    <source>
        <dbReference type="RefSeq" id="XP_022088543.1"/>
    </source>
</evidence>